<evidence type="ECO:0000313" key="2">
    <source>
        <dbReference type="Proteomes" id="UP000239590"/>
    </source>
</evidence>
<dbReference type="RefSeq" id="WP_104710115.1">
    <property type="nucleotide sequence ID" value="NZ_PTRA01000001.1"/>
</dbReference>
<dbReference type="AlphaFoldDB" id="A0A2S7IMS7"/>
<organism evidence="1 2">
    <name type="scientific">Siphonobacter curvatus</name>
    <dbReference type="NCBI Taxonomy" id="2094562"/>
    <lineage>
        <taxon>Bacteria</taxon>
        <taxon>Pseudomonadati</taxon>
        <taxon>Bacteroidota</taxon>
        <taxon>Cytophagia</taxon>
        <taxon>Cytophagales</taxon>
        <taxon>Cytophagaceae</taxon>
        <taxon>Siphonobacter</taxon>
    </lineage>
</organism>
<gene>
    <name evidence="1" type="ORF">C5O19_04630</name>
</gene>
<accession>A0A2S7IMS7</accession>
<name>A0A2S7IMS7_9BACT</name>
<dbReference type="OrthoDB" id="965833at2"/>
<comment type="caution">
    <text evidence="1">The sequence shown here is derived from an EMBL/GenBank/DDBJ whole genome shotgun (WGS) entry which is preliminary data.</text>
</comment>
<keyword evidence="2" id="KW-1185">Reference proteome</keyword>
<proteinExistence type="predicted"/>
<sequence>MKCLLYIWFLSGTMNPNTQEMLTDSGAQVLNARVTEEVVRVDPRVTTVRTERRARLVYKNDPTLATAFASKATKIERIPDSLRILKPNPKAQAEPKDAFMREKQDWMDRISLQLTELDQEIQMVQTNTPRSGRLKQLKNLHLKTRESHEVMDKANTADQLQKAIRSVKPILAQTNRYLSAG</sequence>
<protein>
    <submittedName>
        <fullName evidence="1">Uncharacterized protein</fullName>
    </submittedName>
</protein>
<evidence type="ECO:0000313" key="1">
    <source>
        <dbReference type="EMBL" id="PQA58949.1"/>
    </source>
</evidence>
<reference evidence="2" key="1">
    <citation type="submission" date="2018-02" db="EMBL/GenBank/DDBJ databases">
        <title>Genome sequencing of Solimonas sp. HR-BB.</title>
        <authorList>
            <person name="Lee Y."/>
            <person name="Jeon C.O."/>
        </authorList>
    </citation>
    <scope>NUCLEOTIDE SEQUENCE [LARGE SCALE GENOMIC DNA]</scope>
    <source>
        <strain evidence="2">HR-U</strain>
    </source>
</reference>
<dbReference type="Proteomes" id="UP000239590">
    <property type="component" value="Unassembled WGS sequence"/>
</dbReference>
<dbReference type="EMBL" id="PTRA01000001">
    <property type="protein sequence ID" value="PQA58949.1"/>
    <property type="molecule type" value="Genomic_DNA"/>
</dbReference>